<dbReference type="Pfam" id="PF01301">
    <property type="entry name" value="Glyco_hydro_35"/>
    <property type="match status" value="1"/>
</dbReference>
<sequence length="372" mass="43117">MSFAPPHHPALLRIYRMPSEVFLMLLRGLHGLFEATSGCTRPSFLNPIFLKSPEGLPTGPSQSAAFIAKMSLEFMHRQLEEQLLGTRMGECWKLEEQLPGVHINQLFVSPPASEHFPWGSEGPWLEATSIKRSSSRVHQVLRPRDFPLGFLVHVSESCFFLGGRRRDTPQNVCLNLVLRRGRDMFLWWSGFGREDRIIFQGRREGGREGREEGRKEGRIYCRKKKNTEKEGKKGEIRRGEGRKVKLGEGRKESEIRREKGRKVGEIRRRGEERKESKIRRGKEGRHEGGSCYWVGVRDVELASPTQVLWLLEFFFPLENGSKWLFECLRLLIPDGKPFRYISGSIHYARIPHFYWKDRLLKMKMAGLDAIQT</sequence>
<proteinExistence type="inferred from homology"/>
<feature type="region of interest" description="Disordered" evidence="2">
    <location>
        <begin position="230"/>
        <end position="286"/>
    </location>
</feature>
<organism evidence="4 5">
    <name type="scientific">Ophiophagus hannah</name>
    <name type="common">King cobra</name>
    <name type="synonym">Naja hannah</name>
    <dbReference type="NCBI Taxonomy" id="8665"/>
    <lineage>
        <taxon>Eukaryota</taxon>
        <taxon>Metazoa</taxon>
        <taxon>Chordata</taxon>
        <taxon>Craniata</taxon>
        <taxon>Vertebrata</taxon>
        <taxon>Euteleostomi</taxon>
        <taxon>Lepidosauria</taxon>
        <taxon>Squamata</taxon>
        <taxon>Bifurcata</taxon>
        <taxon>Unidentata</taxon>
        <taxon>Episquamata</taxon>
        <taxon>Toxicofera</taxon>
        <taxon>Serpentes</taxon>
        <taxon>Colubroidea</taxon>
        <taxon>Elapidae</taxon>
        <taxon>Elapinae</taxon>
        <taxon>Ophiophagus</taxon>
    </lineage>
</organism>
<accession>V8N9D1</accession>
<keyword evidence="5" id="KW-1185">Reference proteome</keyword>
<evidence type="ECO:0000256" key="1">
    <source>
        <dbReference type="ARBA" id="ARBA00009809"/>
    </source>
</evidence>
<evidence type="ECO:0000313" key="4">
    <source>
        <dbReference type="EMBL" id="ETE58521.1"/>
    </source>
</evidence>
<dbReference type="SUPFAM" id="SSF51445">
    <property type="entry name" value="(Trans)glycosidases"/>
    <property type="match status" value="1"/>
</dbReference>
<evidence type="ECO:0000313" key="5">
    <source>
        <dbReference type="Proteomes" id="UP000018936"/>
    </source>
</evidence>
<comment type="caution">
    <text evidence="4">The sequence shown here is derived from an EMBL/GenBank/DDBJ whole genome shotgun (WGS) entry which is preliminary data.</text>
</comment>
<dbReference type="OrthoDB" id="1657402at2759"/>
<dbReference type="InterPro" id="IPR031330">
    <property type="entry name" value="Gly_Hdrlase_35_cat"/>
</dbReference>
<feature type="non-terminal residue" evidence="4">
    <location>
        <position position="1"/>
    </location>
</feature>
<dbReference type="PRINTS" id="PR00742">
    <property type="entry name" value="GLHYDRLASE35"/>
</dbReference>
<dbReference type="AlphaFoldDB" id="V8N9D1"/>
<dbReference type="GO" id="GO:0005975">
    <property type="term" value="P:carbohydrate metabolic process"/>
    <property type="evidence" value="ECO:0007669"/>
    <property type="project" value="InterPro"/>
</dbReference>
<feature type="domain" description="Glycoside hydrolase 35 catalytic" evidence="3">
    <location>
        <begin position="331"/>
        <end position="372"/>
    </location>
</feature>
<reference evidence="4 5" key="1">
    <citation type="journal article" date="2013" name="Proc. Natl. Acad. Sci. U.S.A.">
        <title>The king cobra genome reveals dynamic gene evolution and adaptation in the snake venom system.</title>
        <authorList>
            <person name="Vonk F.J."/>
            <person name="Casewell N.R."/>
            <person name="Henkel C.V."/>
            <person name="Heimberg A.M."/>
            <person name="Jansen H.J."/>
            <person name="McCleary R.J."/>
            <person name="Kerkkamp H.M."/>
            <person name="Vos R.A."/>
            <person name="Guerreiro I."/>
            <person name="Calvete J.J."/>
            <person name="Wuster W."/>
            <person name="Woods A.E."/>
            <person name="Logan J.M."/>
            <person name="Harrison R.A."/>
            <person name="Castoe T.A."/>
            <person name="de Koning A.P."/>
            <person name="Pollock D.D."/>
            <person name="Yandell M."/>
            <person name="Calderon D."/>
            <person name="Renjifo C."/>
            <person name="Currier R.B."/>
            <person name="Salgado D."/>
            <person name="Pla D."/>
            <person name="Sanz L."/>
            <person name="Hyder A.S."/>
            <person name="Ribeiro J.M."/>
            <person name="Arntzen J.W."/>
            <person name="van den Thillart G.E."/>
            <person name="Boetzer M."/>
            <person name="Pirovano W."/>
            <person name="Dirks R.P."/>
            <person name="Spaink H.P."/>
            <person name="Duboule D."/>
            <person name="McGlinn E."/>
            <person name="Kini R.M."/>
            <person name="Richardson M.K."/>
        </authorList>
    </citation>
    <scope>NUCLEOTIDE SEQUENCE</scope>
    <source>
        <tissue evidence="4">Blood</tissue>
    </source>
</reference>
<comment type="similarity">
    <text evidence="1">Belongs to the glycosyl hydrolase 35 family.</text>
</comment>
<dbReference type="PANTHER" id="PTHR23421">
    <property type="entry name" value="BETA-GALACTOSIDASE RELATED"/>
    <property type="match status" value="1"/>
</dbReference>
<name>V8N9D1_OPHHA</name>
<evidence type="ECO:0000259" key="3">
    <source>
        <dbReference type="Pfam" id="PF01301"/>
    </source>
</evidence>
<gene>
    <name evidence="4" type="primary">GLB1</name>
    <name evidence="4" type="ORF">L345_15755</name>
</gene>
<feature type="compositionally biased region" description="Basic and acidic residues" evidence="2">
    <location>
        <begin position="230"/>
        <end position="275"/>
    </location>
</feature>
<dbReference type="InterPro" id="IPR001944">
    <property type="entry name" value="Glycoside_Hdrlase_35"/>
</dbReference>
<dbReference type="GO" id="GO:0004553">
    <property type="term" value="F:hydrolase activity, hydrolyzing O-glycosyl compounds"/>
    <property type="evidence" value="ECO:0007669"/>
    <property type="project" value="InterPro"/>
</dbReference>
<dbReference type="Gene3D" id="3.20.20.80">
    <property type="entry name" value="Glycosidases"/>
    <property type="match status" value="1"/>
</dbReference>
<dbReference type="Proteomes" id="UP000018936">
    <property type="component" value="Unassembled WGS sequence"/>
</dbReference>
<evidence type="ECO:0000256" key="2">
    <source>
        <dbReference type="SAM" id="MobiDB-lite"/>
    </source>
</evidence>
<dbReference type="InterPro" id="IPR017853">
    <property type="entry name" value="GH"/>
</dbReference>
<protein>
    <submittedName>
        <fullName evidence="4">Beta-galactosidase</fullName>
    </submittedName>
</protein>
<dbReference type="EMBL" id="AZIM01006621">
    <property type="protein sequence ID" value="ETE58521.1"/>
    <property type="molecule type" value="Genomic_DNA"/>
</dbReference>